<dbReference type="EMBL" id="JBHSCR010000003">
    <property type="protein sequence ID" value="MFC4347207.1"/>
    <property type="molecule type" value="Genomic_DNA"/>
</dbReference>
<evidence type="ECO:0000313" key="1">
    <source>
        <dbReference type="EMBL" id="MFC4347207.1"/>
    </source>
</evidence>
<accession>A0ABV8U7M7</accession>
<evidence type="ECO:0000313" key="2">
    <source>
        <dbReference type="Proteomes" id="UP001595776"/>
    </source>
</evidence>
<reference evidence="2" key="1">
    <citation type="journal article" date="2019" name="Int. J. Syst. Evol. Microbiol.">
        <title>The Global Catalogue of Microorganisms (GCM) 10K type strain sequencing project: providing services to taxonomists for standard genome sequencing and annotation.</title>
        <authorList>
            <consortium name="The Broad Institute Genomics Platform"/>
            <consortium name="The Broad Institute Genome Sequencing Center for Infectious Disease"/>
            <person name="Wu L."/>
            <person name="Ma J."/>
        </authorList>
    </citation>
    <scope>NUCLEOTIDE SEQUENCE [LARGE SCALE GENOMIC DNA]</scope>
    <source>
        <strain evidence="2">CGMCC 1.15304</strain>
    </source>
</reference>
<dbReference type="InterPro" id="IPR027417">
    <property type="entry name" value="P-loop_NTPase"/>
</dbReference>
<name>A0ABV8U7M7_9PROT</name>
<evidence type="ECO:0008006" key="3">
    <source>
        <dbReference type="Google" id="ProtNLM"/>
    </source>
</evidence>
<dbReference type="RefSeq" id="WP_068149770.1">
    <property type="nucleotide sequence ID" value="NZ_JBHSCR010000003.1"/>
</dbReference>
<proteinExistence type="predicted"/>
<keyword evidence="2" id="KW-1185">Reference proteome</keyword>
<protein>
    <recommendedName>
        <fullName evidence="3">Sulfotransferase domain-containing protein</fullName>
    </recommendedName>
</protein>
<organism evidence="1 2">
    <name type="scientific">Kordiimonas lipolytica</name>
    <dbReference type="NCBI Taxonomy" id="1662421"/>
    <lineage>
        <taxon>Bacteria</taxon>
        <taxon>Pseudomonadati</taxon>
        <taxon>Pseudomonadota</taxon>
        <taxon>Alphaproteobacteria</taxon>
        <taxon>Kordiimonadales</taxon>
        <taxon>Kordiimonadaceae</taxon>
        <taxon>Kordiimonas</taxon>
    </lineage>
</organism>
<dbReference type="Gene3D" id="3.40.50.300">
    <property type="entry name" value="P-loop containing nucleotide triphosphate hydrolases"/>
    <property type="match status" value="1"/>
</dbReference>
<sequence>MKSQSKVRIERFVRQAKNWSWPAFFRGLRENSLIVMDSDLLREFEKQIDGFLCATATPKTVDNAIDKTVKRIFVLCREGELALVRRLQKTFPRKRVISLTYELAPKSLFERPKLLQKLEIDAAEKKRPIVILGAPYSDTEYLAEIIRQNGFGNPREYFDRTLGSWLMLQKDFQAARYMDLLDKLYRKDGVFDMILHTDVMQALFENSRVGWKTLLDWIRRHDARVIYFTRRDKMAQAGFAGALDDSRFRSVWDMTPAQRSNFSPPTLGFAESNAWLQNALTQEAALEDFLQNQVEDFRSVTLEELVERPVEVLKALTIFLEEKTPSAFAVPDYREPYQALPRLWSDAVKFRHELIDRLGLHVNAAGSLVTYTDALIKGNGKKAI</sequence>
<dbReference type="SUPFAM" id="SSF52540">
    <property type="entry name" value="P-loop containing nucleoside triphosphate hydrolases"/>
    <property type="match status" value="1"/>
</dbReference>
<gene>
    <name evidence="1" type="ORF">ACFO5Q_05060</name>
</gene>
<comment type="caution">
    <text evidence="1">The sequence shown here is derived from an EMBL/GenBank/DDBJ whole genome shotgun (WGS) entry which is preliminary data.</text>
</comment>
<dbReference type="Proteomes" id="UP001595776">
    <property type="component" value="Unassembled WGS sequence"/>
</dbReference>